<dbReference type="Pfam" id="PF05827">
    <property type="entry name" value="VAS1_LD"/>
    <property type="match status" value="1"/>
</dbReference>
<comment type="similarity">
    <text evidence="2">Belongs to the vacuolar ATPase subunit S1 family.</text>
</comment>
<name>A0AAD7R8S3_9TELE</name>
<dbReference type="Gene3D" id="2.40.160.110">
    <property type="match status" value="1"/>
</dbReference>
<dbReference type="PANTHER" id="PTHR12471:SF3">
    <property type="entry name" value="ATPASE, H+ TRANSPORTING, LYSOSOMAL ACCESSORY PROTEIN 1-LIKE"/>
    <property type="match status" value="1"/>
</dbReference>
<evidence type="ECO:0000256" key="3">
    <source>
        <dbReference type="ARBA" id="ARBA00022692"/>
    </source>
</evidence>
<feature type="chain" id="PRO_5042033596" evidence="7">
    <location>
        <begin position="28"/>
        <end position="310"/>
    </location>
</feature>
<organism evidence="10 11">
    <name type="scientific">Aldrovandia affinis</name>
    <dbReference type="NCBI Taxonomy" id="143900"/>
    <lineage>
        <taxon>Eukaryota</taxon>
        <taxon>Metazoa</taxon>
        <taxon>Chordata</taxon>
        <taxon>Craniata</taxon>
        <taxon>Vertebrata</taxon>
        <taxon>Euteleostomi</taxon>
        <taxon>Actinopterygii</taxon>
        <taxon>Neopterygii</taxon>
        <taxon>Teleostei</taxon>
        <taxon>Notacanthiformes</taxon>
        <taxon>Halosauridae</taxon>
        <taxon>Aldrovandia</taxon>
    </lineage>
</organism>
<comment type="subcellular location">
    <subcellularLocation>
        <location evidence="1">Membrane</location>
        <topology evidence="1">Single-pass membrane protein</topology>
    </subcellularLocation>
</comment>
<dbReference type="GO" id="GO:0033176">
    <property type="term" value="C:proton-transporting V-type ATPase complex"/>
    <property type="evidence" value="ECO:0007669"/>
    <property type="project" value="TreeGrafter"/>
</dbReference>
<dbReference type="Pfam" id="PF20520">
    <property type="entry name" value="Ac45-VOA1_TM"/>
    <property type="match status" value="1"/>
</dbReference>
<sequence length="310" mass="33963">MNSMAKHKLFLLLPILLFISVPPPLSCGFIPAVPEESPETPLPRIVNIRDEAHGVVNLQARGWNREQTPATATRKLLQTGSPPLSVSHSGRLCLLFRARKLAVRYRNHSATDLTQRTFGPAASVDTRDSACSGDRATLSLRFGDVENLKGLVIRLEVSHTIYESAGQSWFTLDSVQIHYDCELGATFLAPTVYAPVTHSYHCPAQPAAACRTATAPLTGAQRSPDEQSLSPQIQAFDVPSERFSSARDCAAMLSPAVAMGLVSSLILLLVLAYALHMVVHLKHIDRYEEHKSTIYFPRSPDAQRTDKSPS</sequence>
<dbReference type="InterPro" id="IPR008388">
    <property type="entry name" value="Ac45_acc_su"/>
</dbReference>
<evidence type="ECO:0000256" key="1">
    <source>
        <dbReference type="ARBA" id="ARBA00004167"/>
    </source>
</evidence>
<dbReference type="PANTHER" id="PTHR12471">
    <property type="entry name" value="VACUOLAR ATP SYNTHASE SUBUNIT S1"/>
    <property type="match status" value="1"/>
</dbReference>
<evidence type="ECO:0000313" key="11">
    <source>
        <dbReference type="Proteomes" id="UP001221898"/>
    </source>
</evidence>
<keyword evidence="4 6" id="KW-1133">Transmembrane helix</keyword>
<gene>
    <name evidence="10" type="ORF">AAFF_G00295330</name>
</gene>
<feature type="domain" description="V-type proton ATPase subunit S1/VOA1 transmembrane" evidence="9">
    <location>
        <begin position="253"/>
        <end position="288"/>
    </location>
</feature>
<keyword evidence="7" id="KW-0732">Signal</keyword>
<evidence type="ECO:0000259" key="9">
    <source>
        <dbReference type="Pfam" id="PF20520"/>
    </source>
</evidence>
<feature type="signal peptide" evidence="7">
    <location>
        <begin position="1"/>
        <end position="27"/>
    </location>
</feature>
<evidence type="ECO:0000256" key="6">
    <source>
        <dbReference type="SAM" id="Phobius"/>
    </source>
</evidence>
<evidence type="ECO:0000256" key="2">
    <source>
        <dbReference type="ARBA" id="ARBA00009037"/>
    </source>
</evidence>
<proteinExistence type="inferred from homology"/>
<keyword evidence="11" id="KW-1185">Reference proteome</keyword>
<dbReference type="GO" id="GO:0001671">
    <property type="term" value="F:ATPase activator activity"/>
    <property type="evidence" value="ECO:0007669"/>
    <property type="project" value="TreeGrafter"/>
</dbReference>
<dbReference type="InterPro" id="IPR046755">
    <property type="entry name" value="VAS1_LD"/>
</dbReference>
<comment type="caution">
    <text evidence="10">The sequence shown here is derived from an EMBL/GenBank/DDBJ whole genome shotgun (WGS) entry which is preliminary data.</text>
</comment>
<feature type="transmembrane region" description="Helical" evidence="6">
    <location>
        <begin position="252"/>
        <end position="275"/>
    </location>
</feature>
<evidence type="ECO:0000256" key="4">
    <source>
        <dbReference type="ARBA" id="ARBA00022989"/>
    </source>
</evidence>
<evidence type="ECO:0000259" key="8">
    <source>
        <dbReference type="Pfam" id="PF05827"/>
    </source>
</evidence>
<dbReference type="Proteomes" id="UP001221898">
    <property type="component" value="Unassembled WGS sequence"/>
</dbReference>
<dbReference type="InterPro" id="IPR046756">
    <property type="entry name" value="VAS1/VOA1_TM"/>
</dbReference>
<dbReference type="AlphaFoldDB" id="A0AAD7R8S3"/>
<evidence type="ECO:0000256" key="7">
    <source>
        <dbReference type="SAM" id="SignalP"/>
    </source>
</evidence>
<evidence type="ECO:0000313" key="10">
    <source>
        <dbReference type="EMBL" id="KAJ8372021.1"/>
    </source>
</evidence>
<feature type="domain" description="V-type proton ATPase subunit S1 luminal" evidence="8">
    <location>
        <begin position="93"/>
        <end position="205"/>
    </location>
</feature>
<keyword evidence="5 6" id="KW-0472">Membrane</keyword>
<dbReference type="GO" id="GO:0030641">
    <property type="term" value="P:regulation of cellular pH"/>
    <property type="evidence" value="ECO:0007669"/>
    <property type="project" value="TreeGrafter"/>
</dbReference>
<reference evidence="10" key="1">
    <citation type="journal article" date="2023" name="Science">
        <title>Genome structures resolve the early diversification of teleost fishes.</title>
        <authorList>
            <person name="Parey E."/>
            <person name="Louis A."/>
            <person name="Montfort J."/>
            <person name="Bouchez O."/>
            <person name="Roques C."/>
            <person name="Iampietro C."/>
            <person name="Lluch J."/>
            <person name="Castinel A."/>
            <person name="Donnadieu C."/>
            <person name="Desvignes T."/>
            <person name="Floi Bucao C."/>
            <person name="Jouanno E."/>
            <person name="Wen M."/>
            <person name="Mejri S."/>
            <person name="Dirks R."/>
            <person name="Jansen H."/>
            <person name="Henkel C."/>
            <person name="Chen W.J."/>
            <person name="Zahm M."/>
            <person name="Cabau C."/>
            <person name="Klopp C."/>
            <person name="Thompson A.W."/>
            <person name="Robinson-Rechavi M."/>
            <person name="Braasch I."/>
            <person name="Lecointre G."/>
            <person name="Bobe J."/>
            <person name="Postlethwait J.H."/>
            <person name="Berthelot C."/>
            <person name="Roest Crollius H."/>
            <person name="Guiguen Y."/>
        </authorList>
    </citation>
    <scope>NUCLEOTIDE SEQUENCE</scope>
    <source>
        <strain evidence="10">NC1722</strain>
    </source>
</reference>
<accession>A0AAD7R8S3</accession>
<evidence type="ECO:0000256" key="5">
    <source>
        <dbReference type="ARBA" id="ARBA00023136"/>
    </source>
</evidence>
<keyword evidence="3 6" id="KW-0812">Transmembrane</keyword>
<protein>
    <submittedName>
        <fullName evidence="10">Uncharacterized protein</fullName>
    </submittedName>
</protein>
<dbReference type="EMBL" id="JAINUG010000419">
    <property type="protein sequence ID" value="KAJ8372021.1"/>
    <property type="molecule type" value="Genomic_DNA"/>
</dbReference>